<feature type="binding site" evidence="8">
    <location>
        <position position="100"/>
    </location>
    <ligand>
        <name>NADPH</name>
        <dbReference type="ChEBI" id="CHEBI:57783"/>
    </ligand>
</feature>
<evidence type="ECO:0000256" key="11">
    <source>
        <dbReference type="PIRSR" id="PIRSR000114-3"/>
    </source>
</evidence>
<accession>A0A3N3ZPL2</accession>
<name>A0A3N3ZPL2_9MICC</name>
<dbReference type="GO" id="GO:0008654">
    <property type="term" value="P:phospholipid biosynthetic process"/>
    <property type="evidence" value="ECO:0007669"/>
    <property type="project" value="UniProtKB-KW"/>
</dbReference>
<comment type="function">
    <text evidence="8">Catalyzes the reduction of the glycolytic intermediate dihydroxyacetone phosphate (DHAP) to sn-glycerol 3-phosphate (G3P), the key precursor for phospholipid synthesis.</text>
</comment>
<comment type="caution">
    <text evidence="8">Lacks conserved residue(s) required for the propagation of feature annotation.</text>
</comment>
<dbReference type="GO" id="GO:0006650">
    <property type="term" value="P:glycerophospholipid metabolic process"/>
    <property type="evidence" value="ECO:0007669"/>
    <property type="project" value="UniProtKB-UniRule"/>
</dbReference>
<feature type="binding site" evidence="8">
    <location>
        <position position="83"/>
    </location>
    <ligand>
        <name>NADPH</name>
        <dbReference type="ChEBI" id="CHEBI:57783"/>
    </ligand>
</feature>
<feature type="binding site" evidence="10">
    <location>
        <position position="157"/>
    </location>
    <ligand>
        <name>substrate</name>
    </ligand>
</feature>
<evidence type="ECO:0000259" key="16">
    <source>
        <dbReference type="Pfam" id="PF07479"/>
    </source>
</evidence>
<keyword evidence="4 8" id="KW-0520">NAD</keyword>
<dbReference type="SUPFAM" id="SSF48179">
    <property type="entry name" value="6-phosphogluconate dehydrogenase C-terminal domain-like"/>
    <property type="match status" value="1"/>
</dbReference>
<feature type="binding site" evidence="8">
    <location>
        <position position="345"/>
    </location>
    <ligand>
        <name>NADPH</name>
        <dbReference type="ChEBI" id="CHEBI:57783"/>
    </ligand>
</feature>
<dbReference type="Gene3D" id="1.10.1040.10">
    <property type="entry name" value="N-(1-d-carboxylethyl)-l-norvaline Dehydrogenase, domain 2"/>
    <property type="match status" value="1"/>
</dbReference>
<keyword evidence="6 8" id="KW-0594">Phospholipid biosynthesis</keyword>
<keyword evidence="8" id="KW-0547">Nucleotide-binding</keyword>
<feature type="binding site" evidence="11">
    <location>
        <position position="204"/>
    </location>
    <ligand>
        <name>NAD(+)</name>
        <dbReference type="ChEBI" id="CHEBI:57540"/>
    </ligand>
</feature>
<evidence type="ECO:0000313" key="17">
    <source>
        <dbReference type="EMBL" id="ROZ62973.1"/>
    </source>
</evidence>
<evidence type="ECO:0000256" key="5">
    <source>
        <dbReference type="ARBA" id="ARBA00023098"/>
    </source>
</evidence>
<protein>
    <recommendedName>
        <fullName evidence="8">Glycerol-3-phosphate dehydrogenase [NAD(P)+]</fullName>
        <ecNumber evidence="8">1.1.1.94</ecNumber>
    </recommendedName>
    <alternativeName>
        <fullName evidence="8">NAD(P)(+)-dependent glycerol-3-phosphate dehydrogenase</fullName>
    </alternativeName>
    <alternativeName>
        <fullName evidence="8">NAD(P)H-dependent dihydroxyacetone-phosphate reductase</fullName>
    </alternativeName>
</protein>
<feature type="binding site" evidence="8">
    <location>
        <position position="36"/>
    </location>
    <ligand>
        <name>NADPH</name>
        <dbReference type="ChEBI" id="CHEBI:57783"/>
    </ligand>
</feature>
<feature type="binding site" evidence="8">
    <location>
        <position position="204"/>
    </location>
    <ligand>
        <name>NADPH</name>
        <dbReference type="ChEBI" id="CHEBI:57783"/>
    </ligand>
</feature>
<dbReference type="GO" id="GO:0141152">
    <property type="term" value="F:glycerol-3-phosphate dehydrogenase (NAD+) activity"/>
    <property type="evidence" value="ECO:0007669"/>
    <property type="project" value="RHEA"/>
</dbReference>
<dbReference type="Pfam" id="PF01210">
    <property type="entry name" value="NAD_Gly3P_dh_N"/>
    <property type="match status" value="1"/>
</dbReference>
<feature type="binding site" evidence="8">
    <location>
        <position position="157"/>
    </location>
    <ligand>
        <name>NADPH</name>
        <dbReference type="ChEBI" id="CHEBI:57783"/>
    </ligand>
</feature>
<dbReference type="SUPFAM" id="SSF51735">
    <property type="entry name" value="NAD(P)-binding Rossmann-fold domains"/>
    <property type="match status" value="1"/>
</dbReference>
<evidence type="ECO:0000259" key="15">
    <source>
        <dbReference type="Pfam" id="PF01210"/>
    </source>
</evidence>
<feature type="binding site" evidence="8">
    <location>
        <position position="308"/>
    </location>
    <ligand>
        <name>sn-glycerol 3-phosphate</name>
        <dbReference type="ChEBI" id="CHEBI:57597"/>
    </ligand>
</feature>
<organism evidence="17 18">
    <name type="scientific">Kocuria soli</name>
    <dbReference type="NCBI Taxonomy" id="2485125"/>
    <lineage>
        <taxon>Bacteria</taxon>
        <taxon>Bacillati</taxon>
        <taxon>Actinomycetota</taxon>
        <taxon>Actinomycetes</taxon>
        <taxon>Micrococcales</taxon>
        <taxon>Micrococcaceae</taxon>
        <taxon>Kocuria</taxon>
    </lineage>
</organism>
<dbReference type="InterPro" id="IPR013328">
    <property type="entry name" value="6PGD_dom2"/>
</dbReference>
<feature type="binding site" evidence="10">
    <location>
        <begin position="319"/>
        <end position="320"/>
    </location>
    <ligand>
        <name>substrate</name>
    </ligand>
</feature>
<dbReference type="Gene3D" id="3.40.50.720">
    <property type="entry name" value="NAD(P)-binding Rossmann-like Domain"/>
    <property type="match status" value="1"/>
</dbReference>
<dbReference type="InterPro" id="IPR036291">
    <property type="entry name" value="NAD(P)-bd_dom_sf"/>
</dbReference>
<dbReference type="GO" id="GO:0141153">
    <property type="term" value="F:glycerol-3-phosphate dehydrogenase (NADP+) activity"/>
    <property type="evidence" value="ECO:0007669"/>
    <property type="project" value="RHEA"/>
</dbReference>
<keyword evidence="18" id="KW-1185">Reference proteome</keyword>
<keyword evidence="2 8" id="KW-0444">Lipid biosynthesis</keyword>
<feature type="region of interest" description="Disordered" evidence="14">
    <location>
        <begin position="1"/>
        <end position="21"/>
    </location>
</feature>
<feature type="binding site" evidence="11">
    <location>
        <begin position="33"/>
        <end position="38"/>
    </location>
    <ligand>
        <name>NAD(+)</name>
        <dbReference type="ChEBI" id="CHEBI:57540"/>
    </ligand>
</feature>
<dbReference type="InterPro" id="IPR006109">
    <property type="entry name" value="G3P_DH_NAD-dep_C"/>
</dbReference>
<dbReference type="GO" id="GO:0046168">
    <property type="term" value="P:glycerol-3-phosphate catabolic process"/>
    <property type="evidence" value="ECO:0007669"/>
    <property type="project" value="InterPro"/>
</dbReference>
<evidence type="ECO:0000256" key="6">
    <source>
        <dbReference type="ARBA" id="ARBA00023209"/>
    </source>
</evidence>
<evidence type="ECO:0000256" key="8">
    <source>
        <dbReference type="HAMAP-Rule" id="MF_00394"/>
    </source>
</evidence>
<dbReference type="PRINTS" id="PR00077">
    <property type="entry name" value="GPDHDRGNASE"/>
</dbReference>
<dbReference type="GO" id="GO:0051287">
    <property type="term" value="F:NAD binding"/>
    <property type="evidence" value="ECO:0007669"/>
    <property type="project" value="InterPro"/>
</dbReference>
<feature type="domain" description="Glycerol-3-phosphate dehydrogenase NAD-dependent N-terminal" evidence="15">
    <location>
        <begin position="28"/>
        <end position="224"/>
    </location>
</feature>
<feature type="binding site" evidence="8">
    <location>
        <position position="37"/>
    </location>
    <ligand>
        <name>NADPH</name>
        <dbReference type="ChEBI" id="CHEBI:57783"/>
    </ligand>
</feature>
<sequence length="399" mass="41653">MNTTGVTGPSQPVDASRVRSEHDGGFRKAAVLGAGSWGTTFAKVLVDAAWDEERRRRDASAGPSPEAVDALQGTAESVVLWGRNADDMTRTARTRVNQKYVPGLHLPDPLEITADLGEALDGADLVVLALPAQTLRGKLPAIAEHLNPDAALVSLAKGLEQGTGLRMTEVVAKVLAEHRPEADGGHDAAGWFARTCVLSGPNLAMEIADEQPTASVVAARDPELAAAVARACAAPYFRPYTNTDVVGTEIAGLTKNVIAVIVGICEGRHYGDNSKASIITRGLAESTRLAMALGGKPETMSGLAGIGDLVATCSSPLSRNHTAGRLFGQGKTLDEIHREMTQTAEGLKSAPAVLALARAHGVDMPITQAVVAILEGRITVENLAPLLLGRQLKSEATPS</sequence>
<keyword evidence="3 8" id="KW-0560">Oxidoreductase</keyword>
<dbReference type="HAMAP" id="MF_00394">
    <property type="entry name" value="NAD_Glyc3P_dehydrog"/>
    <property type="match status" value="1"/>
</dbReference>
<comment type="catalytic activity">
    <reaction evidence="8 13">
        <text>sn-glycerol 3-phosphate + NADP(+) = dihydroxyacetone phosphate + NADPH + H(+)</text>
        <dbReference type="Rhea" id="RHEA:11096"/>
        <dbReference type="ChEBI" id="CHEBI:15378"/>
        <dbReference type="ChEBI" id="CHEBI:57597"/>
        <dbReference type="ChEBI" id="CHEBI:57642"/>
        <dbReference type="ChEBI" id="CHEBI:57783"/>
        <dbReference type="ChEBI" id="CHEBI:58349"/>
        <dbReference type="EC" id="1.1.1.94"/>
    </reaction>
</comment>
<evidence type="ECO:0000256" key="12">
    <source>
        <dbReference type="RuleBase" id="RU000437"/>
    </source>
</evidence>
<feature type="binding site" evidence="8">
    <location>
        <position position="318"/>
    </location>
    <ligand>
        <name>sn-glycerol 3-phosphate</name>
        <dbReference type="ChEBI" id="CHEBI:57597"/>
    </ligand>
</feature>
<comment type="caution">
    <text evidence="17">The sequence shown here is derived from an EMBL/GenBank/DDBJ whole genome shotgun (WGS) entry which is preliminary data.</text>
</comment>
<dbReference type="OrthoDB" id="9812273at2"/>
<dbReference type="InterPro" id="IPR006168">
    <property type="entry name" value="G3P_DH_NAD-dep"/>
</dbReference>
<feature type="binding site" evidence="8">
    <location>
        <position position="200"/>
    </location>
    <ligand>
        <name>sn-glycerol 3-phosphate</name>
        <dbReference type="ChEBI" id="CHEBI:57597"/>
    </ligand>
</feature>
<dbReference type="Pfam" id="PF07479">
    <property type="entry name" value="NAD_Gly3P_dh_C"/>
    <property type="match status" value="1"/>
</dbReference>
<comment type="subcellular location">
    <subcellularLocation>
        <location evidence="8">Cytoplasm</location>
    </subcellularLocation>
</comment>
<evidence type="ECO:0000256" key="7">
    <source>
        <dbReference type="ARBA" id="ARBA00023264"/>
    </source>
</evidence>
<evidence type="ECO:0000256" key="10">
    <source>
        <dbReference type="PIRSR" id="PIRSR000114-2"/>
    </source>
</evidence>
<comment type="pathway">
    <text evidence="8">Membrane lipid metabolism; glycerophospholipid metabolism.</text>
</comment>
<dbReference type="Proteomes" id="UP000270616">
    <property type="component" value="Unassembled WGS sequence"/>
</dbReference>
<dbReference type="UniPathway" id="UPA00940"/>
<dbReference type="PANTHER" id="PTHR11728">
    <property type="entry name" value="GLYCEROL-3-PHOSPHATE DEHYDROGENASE"/>
    <property type="match status" value="1"/>
</dbReference>
<feature type="binding site" evidence="11">
    <location>
        <position position="319"/>
    </location>
    <ligand>
        <name>NAD(+)</name>
        <dbReference type="ChEBI" id="CHEBI:57540"/>
    </ligand>
</feature>
<feature type="binding site" evidence="8">
    <location>
        <position position="319"/>
    </location>
    <ligand>
        <name>sn-glycerol 3-phosphate</name>
        <dbReference type="ChEBI" id="CHEBI:57597"/>
    </ligand>
</feature>
<dbReference type="RefSeq" id="WP_123825188.1">
    <property type="nucleotide sequence ID" value="NZ_RKMF01000009.1"/>
</dbReference>
<feature type="domain" description="Glycerol-3-phosphate dehydrogenase NAD-dependent C-terminal" evidence="16">
    <location>
        <begin position="244"/>
        <end position="383"/>
    </location>
</feature>
<reference evidence="17 18" key="1">
    <citation type="submission" date="2018-10" db="EMBL/GenBank/DDBJ databases">
        <title>Kocuria sp. M5W7-7, whole genome shotgun sequence.</title>
        <authorList>
            <person name="Tuo L."/>
        </authorList>
    </citation>
    <scope>NUCLEOTIDE SEQUENCE [LARGE SCALE GENOMIC DNA]</scope>
    <source>
        <strain evidence="17 18">M5W7-7</strain>
    </source>
</reference>
<feature type="binding site" evidence="8">
    <location>
        <position position="255"/>
    </location>
    <ligand>
        <name>sn-glycerol 3-phosphate</name>
        <dbReference type="ChEBI" id="CHEBI:57597"/>
    </ligand>
</feature>
<evidence type="ECO:0000256" key="3">
    <source>
        <dbReference type="ARBA" id="ARBA00023002"/>
    </source>
</evidence>
<keyword evidence="7 8" id="KW-1208">Phospholipid metabolism</keyword>
<dbReference type="GO" id="GO:0046167">
    <property type="term" value="P:glycerol-3-phosphate biosynthetic process"/>
    <property type="evidence" value="ECO:0007669"/>
    <property type="project" value="UniProtKB-UniRule"/>
</dbReference>
<dbReference type="FunFam" id="1.10.1040.10:FF:000001">
    <property type="entry name" value="Glycerol-3-phosphate dehydrogenase [NAD(P)+]"/>
    <property type="match status" value="1"/>
</dbReference>
<evidence type="ECO:0000256" key="2">
    <source>
        <dbReference type="ARBA" id="ARBA00022516"/>
    </source>
</evidence>
<evidence type="ECO:0000256" key="14">
    <source>
        <dbReference type="SAM" id="MobiDB-lite"/>
    </source>
</evidence>
<feature type="binding site" evidence="8">
    <location>
        <position position="320"/>
    </location>
    <ligand>
        <name>sn-glycerol 3-phosphate</name>
        <dbReference type="ChEBI" id="CHEBI:57597"/>
    </ligand>
</feature>
<feature type="binding site" evidence="8">
    <location>
        <position position="319"/>
    </location>
    <ligand>
        <name>NADPH</name>
        <dbReference type="ChEBI" id="CHEBI:57783"/>
    </ligand>
</feature>
<evidence type="ECO:0000313" key="18">
    <source>
        <dbReference type="Proteomes" id="UP000270616"/>
    </source>
</evidence>
<dbReference type="GO" id="GO:0005829">
    <property type="term" value="C:cytosol"/>
    <property type="evidence" value="ECO:0007669"/>
    <property type="project" value="TreeGrafter"/>
</dbReference>
<proteinExistence type="inferred from homology"/>
<keyword evidence="8" id="KW-0521">NADP</keyword>
<evidence type="ECO:0000256" key="13">
    <source>
        <dbReference type="RuleBase" id="RU000439"/>
    </source>
</evidence>
<comment type="similarity">
    <text evidence="1 8 12">Belongs to the NAD-dependent glycerol-3-phosphate dehydrogenase family.</text>
</comment>
<dbReference type="InterPro" id="IPR008927">
    <property type="entry name" value="6-PGluconate_DH-like_C_sf"/>
</dbReference>
<evidence type="ECO:0000256" key="1">
    <source>
        <dbReference type="ARBA" id="ARBA00011009"/>
    </source>
</evidence>
<dbReference type="GO" id="GO:0005975">
    <property type="term" value="P:carbohydrate metabolic process"/>
    <property type="evidence" value="ECO:0007669"/>
    <property type="project" value="InterPro"/>
</dbReference>
<evidence type="ECO:0000256" key="4">
    <source>
        <dbReference type="ARBA" id="ARBA00023027"/>
    </source>
</evidence>
<dbReference type="PIRSF" id="PIRSF000114">
    <property type="entry name" value="Glycerol-3-P_dh"/>
    <property type="match status" value="1"/>
</dbReference>
<feature type="active site" description="Proton acceptor" evidence="8 9">
    <location>
        <position position="255"/>
    </location>
</feature>
<dbReference type="NCBIfam" id="NF000942">
    <property type="entry name" value="PRK00094.1-4"/>
    <property type="match status" value="1"/>
</dbReference>
<dbReference type="InterPro" id="IPR011128">
    <property type="entry name" value="G3P_DH_NAD-dep_N"/>
</dbReference>
<gene>
    <name evidence="8" type="primary">gpsA</name>
    <name evidence="17" type="ORF">EDL96_07545</name>
</gene>
<dbReference type="AlphaFoldDB" id="A0A3N3ZPL2"/>
<keyword evidence="8" id="KW-0963">Cytoplasm</keyword>
<feature type="binding site" evidence="8">
    <location>
        <position position="157"/>
    </location>
    <ligand>
        <name>sn-glycerol 3-phosphate</name>
        <dbReference type="ChEBI" id="CHEBI:57597"/>
    </ligand>
</feature>
<feature type="compositionally biased region" description="Polar residues" evidence="14">
    <location>
        <begin position="1"/>
        <end position="10"/>
    </location>
</feature>
<evidence type="ECO:0000256" key="9">
    <source>
        <dbReference type="PIRSR" id="PIRSR000114-1"/>
    </source>
</evidence>
<dbReference type="EC" id="1.1.1.94" evidence="8"/>
<comment type="catalytic activity">
    <reaction evidence="8">
        <text>sn-glycerol 3-phosphate + NAD(+) = dihydroxyacetone phosphate + NADH + H(+)</text>
        <dbReference type="Rhea" id="RHEA:11092"/>
        <dbReference type="ChEBI" id="CHEBI:15378"/>
        <dbReference type="ChEBI" id="CHEBI:57540"/>
        <dbReference type="ChEBI" id="CHEBI:57597"/>
        <dbReference type="ChEBI" id="CHEBI:57642"/>
        <dbReference type="ChEBI" id="CHEBI:57945"/>
        <dbReference type="EC" id="1.1.1.94"/>
    </reaction>
</comment>
<dbReference type="PANTHER" id="PTHR11728:SF1">
    <property type="entry name" value="GLYCEROL-3-PHOSPHATE DEHYDROGENASE [NAD(+)] 2, CHLOROPLASTIC"/>
    <property type="match status" value="1"/>
</dbReference>
<keyword evidence="5 8" id="KW-0443">Lipid metabolism</keyword>
<dbReference type="EMBL" id="RKMF01000009">
    <property type="protein sequence ID" value="ROZ62973.1"/>
    <property type="molecule type" value="Genomic_DNA"/>
</dbReference>
<dbReference type="NCBIfam" id="NF000940">
    <property type="entry name" value="PRK00094.1-2"/>
    <property type="match status" value="1"/>
</dbReference>